<evidence type="ECO:0000313" key="6">
    <source>
        <dbReference type="Proteomes" id="UP000009374"/>
    </source>
</evidence>
<dbReference type="InterPro" id="IPR012727">
    <property type="entry name" value="Gly_oxidase_ThiO"/>
</dbReference>
<comment type="pathway">
    <text evidence="1">Cofactor biosynthesis; thiamine diphosphate biosynthesis.</text>
</comment>
<keyword evidence="3" id="KW-0560">Oxidoreductase</keyword>
<accession>C6HZU3</accession>
<dbReference type="SUPFAM" id="SSF51905">
    <property type="entry name" value="FAD/NAD(P)-binding domain"/>
    <property type="match status" value="1"/>
</dbReference>
<dbReference type="GO" id="GO:0009228">
    <property type="term" value="P:thiamine biosynthetic process"/>
    <property type="evidence" value="ECO:0007669"/>
    <property type="project" value="UniProtKB-KW"/>
</dbReference>
<evidence type="ECO:0000256" key="2">
    <source>
        <dbReference type="ARBA" id="ARBA00022977"/>
    </source>
</evidence>
<dbReference type="PANTHER" id="PTHR13847">
    <property type="entry name" value="SARCOSINE DEHYDROGENASE-RELATED"/>
    <property type="match status" value="1"/>
</dbReference>
<keyword evidence="2" id="KW-0784">Thiamine biosynthesis</keyword>
<organism evidence="5 6">
    <name type="scientific">Leptospirillum ferrodiazotrophum</name>
    <dbReference type="NCBI Taxonomy" id="412449"/>
    <lineage>
        <taxon>Bacteria</taxon>
        <taxon>Pseudomonadati</taxon>
        <taxon>Nitrospirota</taxon>
        <taxon>Nitrospiria</taxon>
        <taxon>Nitrospirales</taxon>
        <taxon>Nitrospiraceae</taxon>
        <taxon>Leptospirillum</taxon>
    </lineage>
</organism>
<dbReference type="InterPro" id="IPR006076">
    <property type="entry name" value="FAD-dep_OxRdtase"/>
</dbReference>
<keyword evidence="6" id="KW-1185">Reference proteome</keyword>
<name>C6HZU3_9BACT</name>
<dbReference type="Pfam" id="PF01266">
    <property type="entry name" value="DAO"/>
    <property type="match status" value="1"/>
</dbReference>
<dbReference type="NCBIfam" id="TIGR02352">
    <property type="entry name" value="thiamin_ThiO"/>
    <property type="match status" value="1"/>
</dbReference>
<dbReference type="GO" id="GO:0005737">
    <property type="term" value="C:cytoplasm"/>
    <property type="evidence" value="ECO:0007669"/>
    <property type="project" value="TreeGrafter"/>
</dbReference>
<dbReference type="AlphaFoldDB" id="C6HZU3"/>
<gene>
    <name evidence="5" type="ORF">UBAL3_95450101</name>
</gene>
<dbReference type="UniPathway" id="UPA00060"/>
<reference evidence="5 6" key="1">
    <citation type="journal article" date="2009" name="Appl. Environ. Microbiol.">
        <title>Community genomic and proteomic analyses of chemoautotrophic iron-oxidizing "Leptospirillum rubarum" (Group II) and "Leptospirillum ferrodiazotrophum" (Group III) bacteria in acid mine drainage biofilms.</title>
        <authorList>
            <person name="Goltsman D.S."/>
            <person name="Denef V.J."/>
            <person name="Singer S.W."/>
            <person name="VerBerkmoes N.C."/>
            <person name="Lefsrud M."/>
            <person name="Mueller R.S."/>
            <person name="Dick G.J."/>
            <person name="Sun C.L."/>
            <person name="Wheeler K.E."/>
            <person name="Zemla A."/>
            <person name="Baker B.J."/>
            <person name="Hauser L."/>
            <person name="Land M."/>
            <person name="Shah M.B."/>
            <person name="Thelen M.P."/>
            <person name="Hettich R.L."/>
            <person name="Banfield J.F."/>
        </authorList>
    </citation>
    <scope>NUCLEOTIDE SEQUENCE [LARGE SCALE GENOMIC DNA]</scope>
</reference>
<dbReference type="Gene3D" id="3.30.9.10">
    <property type="entry name" value="D-Amino Acid Oxidase, subunit A, domain 2"/>
    <property type="match status" value="1"/>
</dbReference>
<dbReference type="InterPro" id="IPR036188">
    <property type="entry name" value="FAD/NAD-bd_sf"/>
</dbReference>
<dbReference type="EMBL" id="GG693884">
    <property type="protein sequence ID" value="EES51881.1"/>
    <property type="molecule type" value="Genomic_DNA"/>
</dbReference>
<evidence type="ECO:0000256" key="1">
    <source>
        <dbReference type="ARBA" id="ARBA00004948"/>
    </source>
</evidence>
<feature type="domain" description="FAD dependent oxidoreductase" evidence="4">
    <location>
        <begin position="11"/>
        <end position="356"/>
    </location>
</feature>
<sequence>MTSLHSSQEEILVVGGGIIGATISLALSRRGASVRILERAEPGGLATHAAAGILGPMNETDRPGPFLDLMRQSLALYPEFVASLVEETGLSPDLALDGILQVAPTPADRAELERRHLWQRAIDPEVAFLDGPAARELEPALTGPLDSALWYPKEGHVFAPRLIKALFGALTRRGVVVEQGVEVVRVRPEPSGTLAVLDNTGRIRNARAVVLAAGAALSAIGIPGPPVRIHPVNGQILAVRSPGSFYRRVVFYPPHGYFVPKRDGTVVIGATEERIGGRTRVTPAGLLEFLSPLAGFAPGLLSLPLHHTWSGLRPCSDDALPVLGPLPDCPNLFVAGGHYRNGILLAPVTGEILAEMIMGQDSPLASLAEPFSPARFMKDSGQPHQK</sequence>
<dbReference type="Gene3D" id="3.50.50.60">
    <property type="entry name" value="FAD/NAD(P)-binding domain"/>
    <property type="match status" value="1"/>
</dbReference>
<dbReference type="SUPFAM" id="SSF54373">
    <property type="entry name" value="FAD-linked reductases, C-terminal domain"/>
    <property type="match status" value="1"/>
</dbReference>
<evidence type="ECO:0000259" key="4">
    <source>
        <dbReference type="Pfam" id="PF01266"/>
    </source>
</evidence>
<dbReference type="GO" id="GO:0016491">
    <property type="term" value="F:oxidoreductase activity"/>
    <property type="evidence" value="ECO:0007669"/>
    <property type="project" value="UniProtKB-KW"/>
</dbReference>
<evidence type="ECO:0000313" key="5">
    <source>
        <dbReference type="EMBL" id="EES51881.1"/>
    </source>
</evidence>
<dbReference type="GO" id="GO:0009229">
    <property type="term" value="P:thiamine diphosphate biosynthetic process"/>
    <property type="evidence" value="ECO:0007669"/>
    <property type="project" value="UniProtKB-UniPathway"/>
</dbReference>
<dbReference type="Proteomes" id="UP000009374">
    <property type="component" value="Unassembled WGS sequence"/>
</dbReference>
<proteinExistence type="predicted"/>
<protein>
    <submittedName>
        <fullName evidence="5">Glycine oxidase ThiO</fullName>
    </submittedName>
</protein>
<evidence type="ECO:0000256" key="3">
    <source>
        <dbReference type="ARBA" id="ARBA00023002"/>
    </source>
</evidence>
<dbReference type="GO" id="GO:0050660">
    <property type="term" value="F:flavin adenine dinucleotide binding"/>
    <property type="evidence" value="ECO:0007669"/>
    <property type="project" value="InterPro"/>
</dbReference>
<dbReference type="PANTHER" id="PTHR13847:SF289">
    <property type="entry name" value="GLYCINE OXIDASE"/>
    <property type="match status" value="1"/>
</dbReference>